<gene>
    <name evidence="1" type="ORF">NCCP691_30070</name>
</gene>
<evidence type="ECO:0000313" key="2">
    <source>
        <dbReference type="Proteomes" id="UP000887222"/>
    </source>
</evidence>
<sequence length="103" mass="10985">MDAAGVEVWIETQREGAQVIIAPFARSLLDRQVTFRLHASCRSGSSRSSVAQQGQIRLAAGRGTALARMSLGGAGCTECKLEIALRSGDEDVGVHRFDLNLAD</sequence>
<organism evidence="1 2">
    <name type="scientific">Noviherbaspirillum aridicola</name>
    <dbReference type="NCBI Taxonomy" id="2849687"/>
    <lineage>
        <taxon>Bacteria</taxon>
        <taxon>Pseudomonadati</taxon>
        <taxon>Pseudomonadota</taxon>
        <taxon>Betaproteobacteria</taxon>
        <taxon>Burkholderiales</taxon>
        <taxon>Oxalobacteraceae</taxon>
        <taxon>Noviherbaspirillum</taxon>
    </lineage>
</organism>
<dbReference type="Proteomes" id="UP000887222">
    <property type="component" value="Unassembled WGS sequence"/>
</dbReference>
<keyword evidence="2" id="KW-1185">Reference proteome</keyword>
<accession>A0ABQ4Q767</accession>
<evidence type="ECO:0000313" key="1">
    <source>
        <dbReference type="EMBL" id="GIZ52993.1"/>
    </source>
</evidence>
<dbReference type="NCBIfam" id="NF041112">
    <property type="entry name" value="chap_CsgH_alph"/>
    <property type="match status" value="1"/>
</dbReference>
<proteinExistence type="predicted"/>
<dbReference type="Gene3D" id="2.60.40.2420">
    <property type="match status" value="1"/>
</dbReference>
<dbReference type="InterPro" id="IPR047726">
    <property type="entry name" value="CsgH_dom"/>
</dbReference>
<dbReference type="InterPro" id="IPR053722">
    <property type="entry name" value="Curli_assembly_CsgC/AgfC"/>
</dbReference>
<protein>
    <submittedName>
        <fullName evidence="1">Uncharacterized protein</fullName>
    </submittedName>
</protein>
<reference evidence="1 2" key="1">
    <citation type="journal article" date="2022" name="Int. J. Syst. Evol. Microbiol.">
        <title>Noviherbaspirillum aridicola sp. nov., isolated from an arid soil in Pakistan.</title>
        <authorList>
            <person name="Khan I.U."/>
            <person name="Saqib M."/>
            <person name="Amin A."/>
            <person name="Hussain F."/>
            <person name="Li L."/>
            <person name="Liu Y.H."/>
            <person name="Fang B.Z."/>
            <person name="Ahmed I."/>
            <person name="Li W.J."/>
        </authorList>
    </citation>
    <scope>NUCLEOTIDE SEQUENCE [LARGE SCALE GENOMIC DNA]</scope>
    <source>
        <strain evidence="1 2">NCCP-691</strain>
    </source>
</reference>
<dbReference type="RefSeq" id="WP_220809417.1">
    <property type="nucleotide sequence ID" value="NZ_BPMK01000013.1"/>
</dbReference>
<comment type="caution">
    <text evidence="1">The sequence shown here is derived from an EMBL/GenBank/DDBJ whole genome shotgun (WGS) entry which is preliminary data.</text>
</comment>
<dbReference type="EMBL" id="BPMK01000013">
    <property type="protein sequence ID" value="GIZ52993.1"/>
    <property type="molecule type" value="Genomic_DNA"/>
</dbReference>
<name>A0ABQ4Q767_9BURK</name>